<proteinExistence type="predicted"/>
<gene>
    <name evidence="2" type="ORF">KP79_PYT20218</name>
</gene>
<dbReference type="GO" id="GO:0005737">
    <property type="term" value="C:cytoplasm"/>
    <property type="evidence" value="ECO:0007669"/>
    <property type="project" value="TreeGrafter"/>
</dbReference>
<dbReference type="GO" id="GO:0005634">
    <property type="term" value="C:nucleus"/>
    <property type="evidence" value="ECO:0007669"/>
    <property type="project" value="TreeGrafter"/>
</dbReference>
<feature type="compositionally biased region" description="Basic and acidic residues" evidence="1">
    <location>
        <begin position="1"/>
        <end position="11"/>
    </location>
</feature>
<feature type="compositionally biased region" description="Basic residues" evidence="1">
    <location>
        <begin position="35"/>
        <end position="70"/>
    </location>
</feature>
<comment type="caution">
    <text evidence="2">The sequence shown here is derived from an EMBL/GenBank/DDBJ whole genome shotgun (WGS) entry which is preliminary data.</text>
</comment>
<organism evidence="2 3">
    <name type="scientific">Mizuhopecten yessoensis</name>
    <name type="common">Japanese scallop</name>
    <name type="synonym">Patinopecten yessoensis</name>
    <dbReference type="NCBI Taxonomy" id="6573"/>
    <lineage>
        <taxon>Eukaryota</taxon>
        <taxon>Metazoa</taxon>
        <taxon>Spiralia</taxon>
        <taxon>Lophotrochozoa</taxon>
        <taxon>Mollusca</taxon>
        <taxon>Bivalvia</taxon>
        <taxon>Autobranchia</taxon>
        <taxon>Pteriomorphia</taxon>
        <taxon>Pectinida</taxon>
        <taxon>Pectinoidea</taxon>
        <taxon>Pectinidae</taxon>
        <taxon>Mizuhopecten</taxon>
    </lineage>
</organism>
<dbReference type="OrthoDB" id="9946564at2759"/>
<feature type="compositionally biased region" description="Polar residues" evidence="1">
    <location>
        <begin position="225"/>
        <end position="234"/>
    </location>
</feature>
<feature type="compositionally biased region" description="Basic residues" evidence="1">
    <location>
        <begin position="12"/>
        <end position="24"/>
    </location>
</feature>
<feature type="region of interest" description="Disordered" evidence="1">
    <location>
        <begin position="225"/>
        <end position="245"/>
    </location>
</feature>
<feature type="compositionally biased region" description="Basic and acidic residues" evidence="1">
    <location>
        <begin position="106"/>
        <end position="123"/>
    </location>
</feature>
<sequence length="309" mass="35888">MGRYSDSDDDKKKRRKKKKKRSRSRSISSTESGYRHKKSKSSKSRRRSRSVSKGRDRRSRSRSRNRRRKSRSVDRYSRSKSREKYSSRRRSRSDSRSRSYRSGRSRSRERYQRSRSRTPDKYKSKSKRRSRSLDRVKSSSRYNSASPSSSSRGKDGKEDPAEMIPGFHDMTPAEKSKLRLQLALKAAAAADERIKDQIKESQFGGASTVEDQMKFSSAVKDIESSSFVPTSFKSNRSERSAADDKKDDFLFGTAGEIRADMTPRKPLIIHDLNTLSHPNLHVDPEEKMKRWMERLAMLRKKKLEGEAID</sequence>
<keyword evidence="3" id="KW-1185">Reference proteome</keyword>
<dbReference type="PANTHER" id="PTHR31968">
    <property type="entry name" value="SERINE/ARGININE-RELATED PROTEIN 53"/>
    <property type="match status" value="1"/>
</dbReference>
<dbReference type="PANTHER" id="PTHR31968:SF4">
    <property type="entry name" value="SERINE_ARGININE-RELATED PROTEIN 53"/>
    <property type="match status" value="1"/>
</dbReference>
<evidence type="ECO:0000313" key="2">
    <source>
        <dbReference type="EMBL" id="OWF56856.1"/>
    </source>
</evidence>
<reference evidence="2 3" key="1">
    <citation type="journal article" date="2017" name="Nat. Ecol. Evol.">
        <title>Scallop genome provides insights into evolution of bilaterian karyotype and development.</title>
        <authorList>
            <person name="Wang S."/>
            <person name="Zhang J."/>
            <person name="Jiao W."/>
            <person name="Li J."/>
            <person name="Xun X."/>
            <person name="Sun Y."/>
            <person name="Guo X."/>
            <person name="Huan P."/>
            <person name="Dong B."/>
            <person name="Zhang L."/>
            <person name="Hu X."/>
            <person name="Sun X."/>
            <person name="Wang J."/>
            <person name="Zhao C."/>
            <person name="Wang Y."/>
            <person name="Wang D."/>
            <person name="Huang X."/>
            <person name="Wang R."/>
            <person name="Lv J."/>
            <person name="Li Y."/>
            <person name="Zhang Z."/>
            <person name="Liu B."/>
            <person name="Lu W."/>
            <person name="Hui Y."/>
            <person name="Liang J."/>
            <person name="Zhou Z."/>
            <person name="Hou R."/>
            <person name="Li X."/>
            <person name="Liu Y."/>
            <person name="Li H."/>
            <person name="Ning X."/>
            <person name="Lin Y."/>
            <person name="Zhao L."/>
            <person name="Xing Q."/>
            <person name="Dou J."/>
            <person name="Li Y."/>
            <person name="Mao J."/>
            <person name="Guo H."/>
            <person name="Dou H."/>
            <person name="Li T."/>
            <person name="Mu C."/>
            <person name="Jiang W."/>
            <person name="Fu Q."/>
            <person name="Fu X."/>
            <person name="Miao Y."/>
            <person name="Liu J."/>
            <person name="Yu Q."/>
            <person name="Li R."/>
            <person name="Liao H."/>
            <person name="Li X."/>
            <person name="Kong Y."/>
            <person name="Jiang Z."/>
            <person name="Chourrout D."/>
            <person name="Li R."/>
            <person name="Bao Z."/>
        </authorList>
    </citation>
    <scope>NUCLEOTIDE SEQUENCE [LARGE SCALE GENOMIC DNA]</scope>
    <source>
        <strain evidence="2 3">PY_sf001</strain>
    </source>
</reference>
<protein>
    <recommendedName>
        <fullName evidence="4">Serine/Arginine-related protein 53</fullName>
    </recommendedName>
</protein>
<evidence type="ECO:0000256" key="1">
    <source>
        <dbReference type="SAM" id="MobiDB-lite"/>
    </source>
</evidence>
<feature type="compositionally biased region" description="Basic and acidic residues" evidence="1">
    <location>
        <begin position="71"/>
        <end position="97"/>
    </location>
</feature>
<feature type="compositionally biased region" description="Low complexity" evidence="1">
    <location>
        <begin position="139"/>
        <end position="151"/>
    </location>
</feature>
<evidence type="ECO:0008006" key="4">
    <source>
        <dbReference type="Google" id="ProtNLM"/>
    </source>
</evidence>
<dbReference type="AlphaFoldDB" id="A0A210R7K9"/>
<name>A0A210R7K9_MIZYE</name>
<dbReference type="EMBL" id="NEDP02000015">
    <property type="protein sequence ID" value="OWF56856.1"/>
    <property type="molecule type" value="Genomic_DNA"/>
</dbReference>
<accession>A0A210R7K9</accession>
<feature type="compositionally biased region" description="Basic and acidic residues" evidence="1">
    <location>
        <begin position="235"/>
        <end position="245"/>
    </location>
</feature>
<dbReference type="STRING" id="6573.A0A210R7K9"/>
<dbReference type="GO" id="GO:0000380">
    <property type="term" value="P:alternative mRNA splicing, via spliceosome"/>
    <property type="evidence" value="ECO:0007669"/>
    <property type="project" value="InterPro"/>
</dbReference>
<dbReference type="InterPro" id="IPR034604">
    <property type="entry name" value="SRRP53"/>
</dbReference>
<feature type="region of interest" description="Disordered" evidence="1">
    <location>
        <begin position="1"/>
        <end position="172"/>
    </location>
</feature>
<evidence type="ECO:0000313" key="3">
    <source>
        <dbReference type="Proteomes" id="UP000242188"/>
    </source>
</evidence>
<dbReference type="Proteomes" id="UP000242188">
    <property type="component" value="Unassembled WGS sequence"/>
</dbReference>